<dbReference type="InterPro" id="IPR000943">
    <property type="entry name" value="RNA_pol_sigma70"/>
</dbReference>
<proteinExistence type="predicted"/>
<evidence type="ECO:0000256" key="4">
    <source>
        <dbReference type="ARBA" id="ARBA00023163"/>
    </source>
</evidence>
<dbReference type="PRINTS" id="PR00046">
    <property type="entry name" value="SIGMA70FCT"/>
</dbReference>
<gene>
    <name evidence="6" type="ORF">GCM10025789_05260</name>
</gene>
<dbReference type="Gene3D" id="1.10.10.10">
    <property type="entry name" value="Winged helix-like DNA-binding domain superfamily/Winged helix DNA-binding domain"/>
    <property type="match status" value="1"/>
</dbReference>
<dbReference type="InterPro" id="IPR013325">
    <property type="entry name" value="RNA_pol_sigma_r2"/>
</dbReference>
<dbReference type="Proteomes" id="UP001501521">
    <property type="component" value="Unassembled WGS sequence"/>
</dbReference>
<comment type="caution">
    <text evidence="6">The sequence shown here is derived from an EMBL/GenBank/DDBJ whole genome shotgun (WGS) entry which is preliminary data.</text>
</comment>
<dbReference type="SUPFAM" id="SSF88946">
    <property type="entry name" value="Sigma2 domain of RNA polymerase sigma factors"/>
    <property type="match status" value="1"/>
</dbReference>
<dbReference type="PANTHER" id="PTHR30603:SF59">
    <property type="entry name" value="RNA POLYMERASE PRINCIPAL SIGMA FACTOR HRDA"/>
    <property type="match status" value="1"/>
</dbReference>
<accession>A0ABP9F0Y3</accession>
<dbReference type="RefSeq" id="WP_345578556.1">
    <property type="nucleotide sequence ID" value="NZ_BAABLV010000008.1"/>
</dbReference>
<dbReference type="PROSITE" id="PS00716">
    <property type="entry name" value="SIGMA70_2"/>
    <property type="match status" value="1"/>
</dbReference>
<evidence type="ECO:0000256" key="1">
    <source>
        <dbReference type="ARBA" id="ARBA00023015"/>
    </source>
</evidence>
<dbReference type="InterPro" id="IPR013324">
    <property type="entry name" value="RNA_pol_sigma_r3/r4-like"/>
</dbReference>
<name>A0ABP9F0Y3_9ACTN</name>
<protein>
    <submittedName>
        <fullName evidence="6">Sigma-70 family RNA polymerase sigma factor</fullName>
    </submittedName>
</protein>
<dbReference type="PANTHER" id="PTHR30603">
    <property type="entry name" value="RNA POLYMERASE SIGMA FACTOR RPO"/>
    <property type="match status" value="1"/>
</dbReference>
<evidence type="ECO:0000256" key="2">
    <source>
        <dbReference type="ARBA" id="ARBA00023082"/>
    </source>
</evidence>
<reference evidence="7" key="1">
    <citation type="journal article" date="2019" name="Int. J. Syst. Evol. Microbiol.">
        <title>The Global Catalogue of Microorganisms (GCM) 10K type strain sequencing project: providing services to taxonomists for standard genome sequencing and annotation.</title>
        <authorList>
            <consortium name="The Broad Institute Genomics Platform"/>
            <consortium name="The Broad Institute Genome Sequencing Center for Infectious Disease"/>
            <person name="Wu L."/>
            <person name="Ma J."/>
        </authorList>
    </citation>
    <scope>NUCLEOTIDE SEQUENCE [LARGE SCALE GENOMIC DNA]</scope>
    <source>
        <strain evidence="7">JCM 19125</strain>
    </source>
</reference>
<dbReference type="InterPro" id="IPR007630">
    <property type="entry name" value="RNA_pol_sigma70_r4"/>
</dbReference>
<sequence length="272" mass="29913">MHRRTDADGQLCAAIEAGVYARHLLAEGCPRRPRTDLERVAAAGARAMEELIQRHLGLALRVAAAQPSPRLPLADRVQEAAAALVRAAEKFDHRRGNRFATYAVWWLRQAVQRAEADQADLIRIPIHVDAAYRRVASLFSAQGEGWHGFVRANSPALEEEGAHPDMVRWLAELRTPVGLEYCAQEAADDGCSVTGPVEARALCRHLLGGVRFHDPLAAEVLRRRFGFTGEPQSLDQIAGSLGLTRQRVRQLEKEAIGQLRTFAGDEGAPRDA</sequence>
<dbReference type="Gene3D" id="1.10.601.10">
    <property type="entry name" value="RNA Polymerase Primary Sigma Factor"/>
    <property type="match status" value="1"/>
</dbReference>
<evidence type="ECO:0000313" key="6">
    <source>
        <dbReference type="EMBL" id="GAA4891367.1"/>
    </source>
</evidence>
<keyword evidence="2" id="KW-0731">Sigma factor</keyword>
<dbReference type="SUPFAM" id="SSF88659">
    <property type="entry name" value="Sigma3 and sigma4 domains of RNA polymerase sigma factors"/>
    <property type="match status" value="1"/>
</dbReference>
<evidence type="ECO:0000256" key="3">
    <source>
        <dbReference type="ARBA" id="ARBA00023125"/>
    </source>
</evidence>
<dbReference type="InterPro" id="IPR007627">
    <property type="entry name" value="RNA_pol_sigma70_r2"/>
</dbReference>
<feature type="domain" description="RNA polymerase sigma-70" evidence="5">
    <location>
        <begin position="233"/>
        <end position="259"/>
    </location>
</feature>
<keyword evidence="1" id="KW-0805">Transcription regulation</keyword>
<dbReference type="InterPro" id="IPR036388">
    <property type="entry name" value="WH-like_DNA-bd_sf"/>
</dbReference>
<organism evidence="6 7">
    <name type="scientific">Tessaracoccus lubricantis</name>
    <dbReference type="NCBI Taxonomy" id="545543"/>
    <lineage>
        <taxon>Bacteria</taxon>
        <taxon>Bacillati</taxon>
        <taxon>Actinomycetota</taxon>
        <taxon>Actinomycetes</taxon>
        <taxon>Propionibacteriales</taxon>
        <taxon>Propionibacteriaceae</taxon>
        <taxon>Tessaracoccus</taxon>
    </lineage>
</organism>
<dbReference type="InterPro" id="IPR014284">
    <property type="entry name" value="RNA_pol_sigma-70_dom"/>
</dbReference>
<evidence type="ECO:0000313" key="7">
    <source>
        <dbReference type="Proteomes" id="UP001501521"/>
    </source>
</evidence>
<dbReference type="InterPro" id="IPR050239">
    <property type="entry name" value="Sigma-70_RNA_pol_init_factors"/>
</dbReference>
<dbReference type="EMBL" id="BAABLV010000008">
    <property type="protein sequence ID" value="GAA4891367.1"/>
    <property type="molecule type" value="Genomic_DNA"/>
</dbReference>
<dbReference type="Pfam" id="PF04545">
    <property type="entry name" value="Sigma70_r4"/>
    <property type="match status" value="1"/>
</dbReference>
<keyword evidence="7" id="KW-1185">Reference proteome</keyword>
<evidence type="ECO:0000259" key="5">
    <source>
        <dbReference type="PROSITE" id="PS00716"/>
    </source>
</evidence>
<dbReference type="Pfam" id="PF04542">
    <property type="entry name" value="Sigma70_r2"/>
    <property type="match status" value="1"/>
</dbReference>
<dbReference type="NCBIfam" id="TIGR02937">
    <property type="entry name" value="sigma70-ECF"/>
    <property type="match status" value="1"/>
</dbReference>
<keyword evidence="3" id="KW-0238">DNA-binding</keyword>
<keyword evidence="4" id="KW-0804">Transcription</keyword>